<feature type="compositionally biased region" description="Basic residues" evidence="3">
    <location>
        <begin position="1"/>
        <end position="11"/>
    </location>
</feature>
<feature type="region of interest" description="Disordered" evidence="3">
    <location>
        <begin position="684"/>
        <end position="768"/>
    </location>
</feature>
<accession>A0A409YEK4</accession>
<evidence type="ECO:0000256" key="3">
    <source>
        <dbReference type="SAM" id="MobiDB-lite"/>
    </source>
</evidence>
<feature type="compositionally biased region" description="Basic and acidic residues" evidence="3">
    <location>
        <begin position="38"/>
        <end position="49"/>
    </location>
</feature>
<evidence type="ECO:0000313" key="6">
    <source>
        <dbReference type="Proteomes" id="UP000284842"/>
    </source>
</evidence>
<dbReference type="Proteomes" id="UP000284842">
    <property type="component" value="Unassembled WGS sequence"/>
</dbReference>
<dbReference type="InterPro" id="IPR001810">
    <property type="entry name" value="F-box_dom"/>
</dbReference>
<feature type="domain" description="F-box" evidence="4">
    <location>
        <begin position="88"/>
        <end position="137"/>
    </location>
</feature>
<dbReference type="PANTHER" id="PTHR46550">
    <property type="entry name" value="F-BOX ONLY PROTEIN 3"/>
    <property type="match status" value="1"/>
</dbReference>
<dbReference type="GO" id="GO:0005737">
    <property type="term" value="C:cytoplasm"/>
    <property type="evidence" value="ECO:0007669"/>
    <property type="project" value="TreeGrafter"/>
</dbReference>
<evidence type="ECO:0000256" key="1">
    <source>
        <dbReference type="ARBA" id="ARBA00004906"/>
    </source>
</evidence>
<proteinExistence type="predicted"/>
<dbReference type="InterPro" id="IPR036047">
    <property type="entry name" value="F-box-like_dom_sf"/>
</dbReference>
<comment type="pathway">
    <text evidence="1">Protein modification; protein ubiquitination.</text>
</comment>
<feature type="region of interest" description="Disordered" evidence="3">
    <location>
        <begin position="1"/>
        <end position="86"/>
    </location>
</feature>
<dbReference type="Pfam" id="PF12937">
    <property type="entry name" value="F-box-like"/>
    <property type="match status" value="2"/>
</dbReference>
<evidence type="ECO:0000259" key="4">
    <source>
        <dbReference type="PROSITE" id="PS50181"/>
    </source>
</evidence>
<keyword evidence="2" id="KW-0833">Ubl conjugation pathway</keyword>
<feature type="compositionally biased region" description="Polar residues" evidence="3">
    <location>
        <begin position="697"/>
        <end position="708"/>
    </location>
</feature>
<dbReference type="EMBL" id="NHTK01001249">
    <property type="protein sequence ID" value="PPR01428.1"/>
    <property type="molecule type" value="Genomic_DNA"/>
</dbReference>
<dbReference type="InterPro" id="IPR052121">
    <property type="entry name" value="F-box_SCF_Substrate_Recog"/>
</dbReference>
<protein>
    <recommendedName>
        <fullName evidence="4">F-box domain-containing protein</fullName>
    </recommendedName>
</protein>
<dbReference type="SUPFAM" id="SSF81383">
    <property type="entry name" value="F-box domain"/>
    <property type="match status" value="2"/>
</dbReference>
<dbReference type="PANTHER" id="PTHR46550:SF1">
    <property type="entry name" value="F-BOX PROTEIN 3"/>
    <property type="match status" value="1"/>
</dbReference>
<organism evidence="5 6">
    <name type="scientific">Panaeolus cyanescens</name>
    <dbReference type="NCBI Taxonomy" id="181874"/>
    <lineage>
        <taxon>Eukaryota</taxon>
        <taxon>Fungi</taxon>
        <taxon>Dikarya</taxon>
        <taxon>Basidiomycota</taxon>
        <taxon>Agaricomycotina</taxon>
        <taxon>Agaricomycetes</taxon>
        <taxon>Agaricomycetidae</taxon>
        <taxon>Agaricales</taxon>
        <taxon>Agaricineae</taxon>
        <taxon>Galeropsidaceae</taxon>
        <taxon>Panaeolus</taxon>
    </lineage>
</organism>
<gene>
    <name evidence="5" type="ORF">CVT24_001902</name>
</gene>
<keyword evidence="6" id="KW-1185">Reference proteome</keyword>
<evidence type="ECO:0000256" key="2">
    <source>
        <dbReference type="ARBA" id="ARBA00022786"/>
    </source>
</evidence>
<reference evidence="5 6" key="1">
    <citation type="journal article" date="2018" name="Evol. Lett.">
        <title>Horizontal gene cluster transfer increased hallucinogenic mushroom diversity.</title>
        <authorList>
            <person name="Reynolds H.T."/>
            <person name="Vijayakumar V."/>
            <person name="Gluck-Thaler E."/>
            <person name="Korotkin H.B."/>
            <person name="Matheny P.B."/>
            <person name="Slot J.C."/>
        </authorList>
    </citation>
    <scope>NUCLEOTIDE SEQUENCE [LARGE SCALE GENOMIC DNA]</scope>
    <source>
        <strain evidence="5 6">2629</strain>
    </source>
</reference>
<dbReference type="PROSITE" id="PS50181">
    <property type="entry name" value="FBOX"/>
    <property type="match status" value="2"/>
</dbReference>
<sequence length="1393" mass="160977">MSPKATRRSTRLRAEANSNSQGPSQPVEPVEAITLETDAERELREETQQGKKRKRNTKVKDDSPAEPAPAPKKTKRNGKQKDKKERTDNLFLDLPFDIHLEICSYLGPNNLLSLARTCRDFHQLVASDEFDLVWKNLRKSRFPNMPECPDDMTEPAFFELCFGRGCLVCGKQSTASSPLNLRYEWEARTRICPHCIRTKLERWTTKNPFRGYRRNPSDDDKALADLHDFVPCVWSRSTLANGGAQYYYSPRVIEAWRKEFASQKYSDRENWIAEKKVALAEVKLHSQRCEEWSEAVVGVVHREEDKEILDGRMETILAYIRSLGWGEEMEKLKQTNDHPRNVREFNMICEKKITPKVLEDKRYRFEKYMEWAQRQRLETDHFSRIKRRLKLFKQIYETKVNLLIKPEDPRPRVGDVFAIPRFSERIMDTPTSVAVSAEDFQDLENNLEGVIEEAKDILKQKMLTLVHEGMNDEPYDPETVLDLATTVFCEEAFNFRGTTNEIRTVPEVMAMRVVASNSRSEAKSQLIQKYLGSVPWNTGDSNFKFDKISSDMLGSLLATLGLDPKTTTVREIEELDPIFECVQCNGITDGRLVMKWTQTMKHLKKISGSHGPARDIHQSLGASVFEVLQGEDVTKARSALKEQRLYWLYRSVEVTSATLCQHCPGGYCAPFNKMLWHLNTKMPPKATRRSTRLRAEANSNSQVPSQPAQLMEPRLESDAVRGLQEETQQGSKRKRNIKDKEDAPGSAEPAPAPKKTKRNGKQKDKKERTDNLFLDLPFDIHLEICSYLGPNNLLNLARTCRDFHQLVASDEFDLVWKNLRKSRFPNMPECPDDMTEPAFFELCFGRGCLVCENKSTSSSSLNVYHQWAARTRICLKCIRTKWNKINPFYADSQNPRDDDKALVDLSSFVPRLWSRSTAAGGGGQYYYCRRIIGAWRKEFASQDHSERKKWITGKKAKLEEINLHSHRCRKWHEAVIQAVHDEEDKEILDVRMEMILAYIRSLGWGEEMDKQTKDHPRKVMEFINICQKKVTPKVLEENRHLFEKHMISARRRRLETEYSQCIRRRLPLFKSLYEKKVNLLIKPEDPRPRVSDVFAIPRFSKCIMDTPTDVEVSAANFQDLENNFEGVLEEAKDIVKQKMLALVQEGMNDEPYDPATVLDLATTVFCEKILSYGHDTNDIRTVPEVMTMHVAASYKPKSQLVQEALGGVPWNTGDAEFKFDNKSSDMLGSLLAILGLNPKTTTLREIEELDPIFECVQCNQISEGRLIMTWNETMKHLKKMSKRHESSILHQSVSVFEILQGEDLIKARSLLKDQYQRWLYYGAEVKPVALCRHCPDVYSAPFDKMLWHLNTKHGISYPDEGSYKLVFQSDVRHYPKMQCRLWPPRPPSTGFKD</sequence>
<comment type="caution">
    <text evidence="5">The sequence shown here is derived from an EMBL/GenBank/DDBJ whole genome shotgun (WGS) entry which is preliminary data.</text>
</comment>
<dbReference type="SMART" id="SM00256">
    <property type="entry name" value="FBOX"/>
    <property type="match status" value="2"/>
</dbReference>
<evidence type="ECO:0000313" key="5">
    <source>
        <dbReference type="EMBL" id="PPR01428.1"/>
    </source>
</evidence>
<dbReference type="OrthoDB" id="2322499at2759"/>
<dbReference type="Gene3D" id="1.20.1280.50">
    <property type="match status" value="2"/>
</dbReference>
<feature type="domain" description="F-box" evidence="4">
    <location>
        <begin position="770"/>
        <end position="819"/>
    </location>
</feature>
<name>A0A409YEK4_9AGAR</name>
<dbReference type="STRING" id="181874.A0A409YEK4"/>
<dbReference type="InParanoid" id="A0A409YEK4"/>